<name>A0A815Y2U9_ADIRI</name>
<gene>
    <name evidence="2" type="ORF">EDS130_LOCUS46809</name>
</gene>
<evidence type="ECO:0000256" key="1">
    <source>
        <dbReference type="SAM" id="MobiDB-lite"/>
    </source>
</evidence>
<feature type="non-terminal residue" evidence="2">
    <location>
        <position position="1"/>
    </location>
</feature>
<sequence length="78" mass="8774">PHAPGRVYPQTRPADQDHAHCRRAGQRLVIPTLTLLKASTCNTVCERRKNFLGRRSQLCGPQQPQSHEKRRPGAVVPQ</sequence>
<dbReference type="AlphaFoldDB" id="A0A815Y2U9"/>
<accession>A0A815Y2U9</accession>
<dbReference type="Proteomes" id="UP000663852">
    <property type="component" value="Unassembled WGS sequence"/>
</dbReference>
<proteinExistence type="predicted"/>
<reference evidence="2" key="1">
    <citation type="submission" date="2021-02" db="EMBL/GenBank/DDBJ databases">
        <authorList>
            <person name="Nowell W R."/>
        </authorList>
    </citation>
    <scope>NUCLEOTIDE SEQUENCE</scope>
</reference>
<evidence type="ECO:0000313" key="3">
    <source>
        <dbReference type="Proteomes" id="UP000663852"/>
    </source>
</evidence>
<protein>
    <submittedName>
        <fullName evidence="2">Uncharacterized protein</fullName>
    </submittedName>
</protein>
<evidence type="ECO:0000313" key="2">
    <source>
        <dbReference type="EMBL" id="CAF1565969.1"/>
    </source>
</evidence>
<comment type="caution">
    <text evidence="2">The sequence shown here is derived from an EMBL/GenBank/DDBJ whole genome shotgun (WGS) entry which is preliminary data.</text>
</comment>
<feature type="region of interest" description="Disordered" evidence="1">
    <location>
        <begin position="54"/>
        <end position="78"/>
    </location>
</feature>
<organism evidence="2 3">
    <name type="scientific">Adineta ricciae</name>
    <name type="common">Rotifer</name>
    <dbReference type="NCBI Taxonomy" id="249248"/>
    <lineage>
        <taxon>Eukaryota</taxon>
        <taxon>Metazoa</taxon>
        <taxon>Spiralia</taxon>
        <taxon>Gnathifera</taxon>
        <taxon>Rotifera</taxon>
        <taxon>Eurotatoria</taxon>
        <taxon>Bdelloidea</taxon>
        <taxon>Adinetida</taxon>
        <taxon>Adinetidae</taxon>
        <taxon>Adineta</taxon>
    </lineage>
</organism>
<dbReference type="EMBL" id="CAJNOJ010003969">
    <property type="protein sequence ID" value="CAF1565969.1"/>
    <property type="molecule type" value="Genomic_DNA"/>
</dbReference>